<dbReference type="AlphaFoldDB" id="X1UAK0"/>
<feature type="non-terminal residue" evidence="2">
    <location>
        <position position="1"/>
    </location>
</feature>
<feature type="transmembrane region" description="Helical" evidence="1">
    <location>
        <begin position="18"/>
        <end position="41"/>
    </location>
</feature>
<comment type="caution">
    <text evidence="2">The sequence shown here is derived from an EMBL/GenBank/DDBJ whole genome shotgun (WGS) entry which is preliminary data.</text>
</comment>
<dbReference type="EMBL" id="BARW01031250">
    <property type="protein sequence ID" value="GAJ14494.1"/>
    <property type="molecule type" value="Genomic_DNA"/>
</dbReference>
<keyword evidence="1" id="KW-1133">Transmembrane helix</keyword>
<keyword evidence="1" id="KW-0812">Transmembrane</keyword>
<evidence type="ECO:0000313" key="2">
    <source>
        <dbReference type="EMBL" id="GAJ14494.1"/>
    </source>
</evidence>
<gene>
    <name evidence="2" type="ORF">S12H4_49754</name>
</gene>
<evidence type="ECO:0000256" key="1">
    <source>
        <dbReference type="SAM" id="Phobius"/>
    </source>
</evidence>
<sequence length="48" mass="5158">REYCDELAKIIVPTEPDMWPLIMLGILGVGGLGAVAAAYAMTKPKEQP</sequence>
<keyword evidence="1" id="KW-0472">Membrane</keyword>
<protein>
    <submittedName>
        <fullName evidence="2">Uncharacterized protein</fullName>
    </submittedName>
</protein>
<name>X1UAK0_9ZZZZ</name>
<proteinExistence type="predicted"/>
<accession>X1UAK0</accession>
<reference evidence="2" key="1">
    <citation type="journal article" date="2014" name="Front. Microbiol.">
        <title>High frequency of phylogenetically diverse reductive dehalogenase-homologous genes in deep subseafloor sedimentary metagenomes.</title>
        <authorList>
            <person name="Kawai M."/>
            <person name="Futagami T."/>
            <person name="Toyoda A."/>
            <person name="Takaki Y."/>
            <person name="Nishi S."/>
            <person name="Hori S."/>
            <person name="Arai W."/>
            <person name="Tsubouchi T."/>
            <person name="Morono Y."/>
            <person name="Uchiyama I."/>
            <person name="Ito T."/>
            <person name="Fujiyama A."/>
            <person name="Inagaki F."/>
            <person name="Takami H."/>
        </authorList>
    </citation>
    <scope>NUCLEOTIDE SEQUENCE</scope>
    <source>
        <strain evidence="2">Expedition CK06-06</strain>
    </source>
</reference>
<organism evidence="2">
    <name type="scientific">marine sediment metagenome</name>
    <dbReference type="NCBI Taxonomy" id="412755"/>
    <lineage>
        <taxon>unclassified sequences</taxon>
        <taxon>metagenomes</taxon>
        <taxon>ecological metagenomes</taxon>
    </lineage>
</organism>